<evidence type="ECO:0000313" key="2">
    <source>
        <dbReference type="Proteomes" id="UP000078200"/>
    </source>
</evidence>
<dbReference type="VEuPathDB" id="VectorBase:GAUT015649"/>
<evidence type="ECO:0000313" key="1">
    <source>
        <dbReference type="EnsemblMetazoa" id="GAUT015649-PA"/>
    </source>
</evidence>
<dbReference type="AlphaFoldDB" id="A0A1A9UUG0"/>
<proteinExistence type="predicted"/>
<dbReference type="Proteomes" id="UP000078200">
    <property type="component" value="Unassembled WGS sequence"/>
</dbReference>
<dbReference type="STRING" id="7395.A0A1A9UUG0"/>
<reference evidence="1" key="1">
    <citation type="submission" date="2020-05" db="UniProtKB">
        <authorList>
            <consortium name="EnsemblMetazoa"/>
        </authorList>
    </citation>
    <scope>IDENTIFICATION</scope>
    <source>
        <strain evidence="1">TTRI</strain>
    </source>
</reference>
<dbReference type="EnsemblMetazoa" id="GAUT015649-RA">
    <property type="protein sequence ID" value="GAUT015649-PA"/>
    <property type="gene ID" value="GAUT015649"/>
</dbReference>
<sequence>MHTIIRRSKSYFNKSLLEFLLLIRNLEWNFIEKSIFIDIEHCYYHGTVKDYPGASAAFHTCNGFKCVNKGSKEFIKLFFQRFYRLLTHSLLSSMTISYKDFISNKILKELKKRKKKTPHISTPSCCRQERYFQSNKDCQ</sequence>
<protein>
    <submittedName>
        <fullName evidence="1">Pep_M12B_propep domain-containing protein</fullName>
    </submittedName>
</protein>
<keyword evidence="2" id="KW-1185">Reference proteome</keyword>
<accession>A0A1A9UUG0</accession>
<name>A0A1A9UUG0_GLOAU</name>
<organism evidence="1 2">
    <name type="scientific">Glossina austeni</name>
    <name type="common">Savannah tsetse fly</name>
    <dbReference type="NCBI Taxonomy" id="7395"/>
    <lineage>
        <taxon>Eukaryota</taxon>
        <taxon>Metazoa</taxon>
        <taxon>Ecdysozoa</taxon>
        <taxon>Arthropoda</taxon>
        <taxon>Hexapoda</taxon>
        <taxon>Insecta</taxon>
        <taxon>Pterygota</taxon>
        <taxon>Neoptera</taxon>
        <taxon>Endopterygota</taxon>
        <taxon>Diptera</taxon>
        <taxon>Brachycera</taxon>
        <taxon>Muscomorpha</taxon>
        <taxon>Hippoboscoidea</taxon>
        <taxon>Glossinidae</taxon>
        <taxon>Glossina</taxon>
    </lineage>
</organism>